<dbReference type="AlphaFoldDB" id="A0A0A9CQN8"/>
<accession>A0A0A9CQN8</accession>
<evidence type="ECO:0000313" key="1">
    <source>
        <dbReference type="EMBL" id="JAD73822.1"/>
    </source>
</evidence>
<proteinExistence type="predicted"/>
<sequence>MSWYSALKSFKVQTIFSVPWLPLQLPAYTKC</sequence>
<organism evidence="1">
    <name type="scientific">Arundo donax</name>
    <name type="common">Giant reed</name>
    <name type="synonym">Donax arundinaceus</name>
    <dbReference type="NCBI Taxonomy" id="35708"/>
    <lineage>
        <taxon>Eukaryota</taxon>
        <taxon>Viridiplantae</taxon>
        <taxon>Streptophyta</taxon>
        <taxon>Embryophyta</taxon>
        <taxon>Tracheophyta</taxon>
        <taxon>Spermatophyta</taxon>
        <taxon>Magnoliopsida</taxon>
        <taxon>Liliopsida</taxon>
        <taxon>Poales</taxon>
        <taxon>Poaceae</taxon>
        <taxon>PACMAD clade</taxon>
        <taxon>Arundinoideae</taxon>
        <taxon>Arundineae</taxon>
        <taxon>Arundo</taxon>
    </lineage>
</organism>
<protein>
    <submittedName>
        <fullName evidence="1">Uncharacterized protein</fullName>
    </submittedName>
</protein>
<dbReference type="EMBL" id="GBRH01224073">
    <property type="protein sequence ID" value="JAD73822.1"/>
    <property type="molecule type" value="Transcribed_RNA"/>
</dbReference>
<name>A0A0A9CQN8_ARUDO</name>
<reference evidence="1" key="1">
    <citation type="submission" date="2014-09" db="EMBL/GenBank/DDBJ databases">
        <authorList>
            <person name="Magalhaes I.L.F."/>
            <person name="Oliveira U."/>
            <person name="Santos F.R."/>
            <person name="Vidigal T.H.D.A."/>
            <person name="Brescovit A.D."/>
            <person name="Santos A.J."/>
        </authorList>
    </citation>
    <scope>NUCLEOTIDE SEQUENCE</scope>
    <source>
        <tissue evidence="1">Shoot tissue taken approximately 20 cm above the soil surface</tissue>
    </source>
</reference>
<reference evidence="1" key="2">
    <citation type="journal article" date="2015" name="Data Brief">
        <title>Shoot transcriptome of the giant reed, Arundo donax.</title>
        <authorList>
            <person name="Barrero R.A."/>
            <person name="Guerrero F.D."/>
            <person name="Moolhuijzen P."/>
            <person name="Goolsby J.A."/>
            <person name="Tidwell J."/>
            <person name="Bellgard S.E."/>
            <person name="Bellgard M.I."/>
        </authorList>
    </citation>
    <scope>NUCLEOTIDE SEQUENCE</scope>
    <source>
        <tissue evidence="1">Shoot tissue taken approximately 20 cm above the soil surface</tissue>
    </source>
</reference>